<dbReference type="Proteomes" id="UP000255168">
    <property type="component" value="Chromosome I"/>
</dbReference>
<keyword evidence="3" id="KW-0804">Transcription</keyword>
<dbReference type="InterPro" id="IPR018062">
    <property type="entry name" value="HTH_AraC-typ_CS"/>
</dbReference>
<dbReference type="InterPro" id="IPR050204">
    <property type="entry name" value="AraC_XylS_family_regulators"/>
</dbReference>
<dbReference type="GO" id="GO:0003700">
    <property type="term" value="F:DNA-binding transcription factor activity"/>
    <property type="evidence" value="ECO:0007669"/>
    <property type="project" value="InterPro"/>
</dbReference>
<evidence type="ECO:0000256" key="2">
    <source>
        <dbReference type="ARBA" id="ARBA00023125"/>
    </source>
</evidence>
<gene>
    <name evidence="5" type="ORF">CBM2607_20221</name>
</gene>
<evidence type="ECO:0000256" key="3">
    <source>
        <dbReference type="ARBA" id="ARBA00023163"/>
    </source>
</evidence>
<evidence type="ECO:0000313" key="5">
    <source>
        <dbReference type="EMBL" id="SPD48231.1"/>
    </source>
</evidence>
<dbReference type="PANTHER" id="PTHR46796">
    <property type="entry name" value="HTH-TYPE TRANSCRIPTIONAL ACTIVATOR RHAS-RELATED"/>
    <property type="match status" value="1"/>
</dbReference>
<accession>A0A375H8B3</accession>
<dbReference type="PANTHER" id="PTHR46796:SF12">
    <property type="entry name" value="HTH-TYPE DNA-BINDING TRANSCRIPTIONAL ACTIVATOR EUTR"/>
    <property type="match status" value="1"/>
</dbReference>
<proteinExistence type="predicted"/>
<keyword evidence="2" id="KW-0238">DNA-binding</keyword>
<organism evidence="5 6">
    <name type="scientific">Cupriavidus neocaledonicus</name>
    <dbReference type="NCBI Taxonomy" id="1040979"/>
    <lineage>
        <taxon>Bacteria</taxon>
        <taxon>Pseudomonadati</taxon>
        <taxon>Pseudomonadota</taxon>
        <taxon>Betaproteobacteria</taxon>
        <taxon>Burkholderiales</taxon>
        <taxon>Burkholderiaceae</taxon>
        <taxon>Cupriavidus</taxon>
    </lineage>
</organism>
<dbReference type="SUPFAM" id="SSF46689">
    <property type="entry name" value="Homeodomain-like"/>
    <property type="match status" value="1"/>
</dbReference>
<feature type="domain" description="HTH araC/xylS-type" evidence="4">
    <location>
        <begin position="269"/>
        <end position="370"/>
    </location>
</feature>
<dbReference type="PROSITE" id="PS00041">
    <property type="entry name" value="HTH_ARAC_FAMILY_1"/>
    <property type="match status" value="1"/>
</dbReference>
<sequence>MSWHMCYPCPRSIQQAGEGRKTSDVEAASVAVVLSLLLSNAMSPTAAWSAAAPRSPVSRGGDLDRIQSLSGRVFGPTRLRAAEDDAALDARIDTSTIGRLTLVTIAYNQAVQIEPQPNKDEFVIQTVLAGGCRVETPRGAMLMPPGATFVFSPTVPTTLSLDPGCERFSVVIRRQLIEEAFRHQFSFEPPAPIEFDMQPVADDGRAARWQALVGYLRAETRVRREGSGVPAVDASIERIVLSTLLLDRFAADGNMLPRRFEAVLPDYVRQAIAYLRANLDQPLTLEQIAAHCGVSARTLQLGFRKSKDTTPMEYLRLLRLHGARADLQRASQEKGMVGAIALRHGFTHLSLFSREYRREFGELPSQTLRAAALRRD</sequence>
<dbReference type="AlphaFoldDB" id="A0A375H8B3"/>
<evidence type="ECO:0000256" key="1">
    <source>
        <dbReference type="ARBA" id="ARBA00023015"/>
    </source>
</evidence>
<protein>
    <submittedName>
        <fullName evidence="5">Transcriptional regulator, AraC family</fullName>
    </submittedName>
</protein>
<dbReference type="GO" id="GO:0043565">
    <property type="term" value="F:sequence-specific DNA binding"/>
    <property type="evidence" value="ECO:0007669"/>
    <property type="project" value="InterPro"/>
</dbReference>
<dbReference type="EMBL" id="LT984806">
    <property type="protein sequence ID" value="SPD48231.1"/>
    <property type="molecule type" value="Genomic_DNA"/>
</dbReference>
<name>A0A375H8B3_9BURK</name>
<dbReference type="InterPro" id="IPR018060">
    <property type="entry name" value="HTH_AraC"/>
</dbReference>
<dbReference type="SMART" id="SM00342">
    <property type="entry name" value="HTH_ARAC"/>
    <property type="match status" value="1"/>
</dbReference>
<evidence type="ECO:0000313" key="6">
    <source>
        <dbReference type="Proteomes" id="UP000255168"/>
    </source>
</evidence>
<keyword evidence="1" id="KW-0805">Transcription regulation</keyword>
<dbReference type="Pfam" id="PF14525">
    <property type="entry name" value="AraC_binding_2"/>
    <property type="match status" value="1"/>
</dbReference>
<dbReference type="Pfam" id="PF12833">
    <property type="entry name" value="HTH_18"/>
    <property type="match status" value="1"/>
</dbReference>
<reference evidence="5 6" key="1">
    <citation type="submission" date="2018-01" db="EMBL/GenBank/DDBJ databases">
        <authorList>
            <person name="Clerissi C."/>
        </authorList>
    </citation>
    <scope>NUCLEOTIDE SEQUENCE [LARGE SCALE GENOMIC DNA]</scope>
    <source>
        <strain evidence="5">Cupriavidus taiwanensis STM 6160</strain>
    </source>
</reference>
<dbReference type="PROSITE" id="PS01124">
    <property type="entry name" value="HTH_ARAC_FAMILY_2"/>
    <property type="match status" value="1"/>
</dbReference>
<evidence type="ECO:0000259" key="4">
    <source>
        <dbReference type="PROSITE" id="PS01124"/>
    </source>
</evidence>
<dbReference type="InterPro" id="IPR035418">
    <property type="entry name" value="AraC-bd_2"/>
</dbReference>
<dbReference type="InterPro" id="IPR009057">
    <property type="entry name" value="Homeodomain-like_sf"/>
</dbReference>
<dbReference type="Gene3D" id="1.10.10.60">
    <property type="entry name" value="Homeodomain-like"/>
    <property type="match status" value="1"/>
</dbReference>